<dbReference type="AlphaFoldDB" id="A0A9K3MY11"/>
<proteinExistence type="predicted"/>
<name>A0A9K3MY11_HELAN</name>
<gene>
    <name evidence="2" type="ORF">HanXRQr2_Chr12g0558691</name>
</gene>
<reference evidence="2" key="1">
    <citation type="journal article" date="2017" name="Nature">
        <title>The sunflower genome provides insights into oil metabolism, flowering and Asterid evolution.</title>
        <authorList>
            <person name="Badouin H."/>
            <person name="Gouzy J."/>
            <person name="Grassa C.J."/>
            <person name="Murat F."/>
            <person name="Staton S.E."/>
            <person name="Cottret L."/>
            <person name="Lelandais-Briere C."/>
            <person name="Owens G.L."/>
            <person name="Carrere S."/>
            <person name="Mayjonade B."/>
            <person name="Legrand L."/>
            <person name="Gill N."/>
            <person name="Kane N.C."/>
            <person name="Bowers J.E."/>
            <person name="Hubner S."/>
            <person name="Bellec A."/>
            <person name="Berard A."/>
            <person name="Berges H."/>
            <person name="Blanchet N."/>
            <person name="Boniface M.C."/>
            <person name="Brunel D."/>
            <person name="Catrice O."/>
            <person name="Chaidir N."/>
            <person name="Claudel C."/>
            <person name="Donnadieu C."/>
            <person name="Faraut T."/>
            <person name="Fievet G."/>
            <person name="Helmstetter N."/>
            <person name="King M."/>
            <person name="Knapp S.J."/>
            <person name="Lai Z."/>
            <person name="Le Paslier M.C."/>
            <person name="Lippi Y."/>
            <person name="Lorenzon L."/>
            <person name="Mandel J.R."/>
            <person name="Marage G."/>
            <person name="Marchand G."/>
            <person name="Marquand E."/>
            <person name="Bret-Mestries E."/>
            <person name="Morien E."/>
            <person name="Nambeesan S."/>
            <person name="Nguyen T."/>
            <person name="Pegot-Espagnet P."/>
            <person name="Pouilly N."/>
            <person name="Raftis F."/>
            <person name="Sallet E."/>
            <person name="Schiex T."/>
            <person name="Thomas J."/>
            <person name="Vandecasteele C."/>
            <person name="Vares D."/>
            <person name="Vear F."/>
            <person name="Vautrin S."/>
            <person name="Crespi M."/>
            <person name="Mangin B."/>
            <person name="Burke J.M."/>
            <person name="Salse J."/>
            <person name="Munos S."/>
            <person name="Vincourt P."/>
            <person name="Rieseberg L.H."/>
            <person name="Langlade N.B."/>
        </authorList>
    </citation>
    <scope>NUCLEOTIDE SEQUENCE</scope>
    <source>
        <tissue evidence="2">Leaves</tissue>
    </source>
</reference>
<evidence type="ECO:0000313" key="3">
    <source>
        <dbReference type="Proteomes" id="UP000215914"/>
    </source>
</evidence>
<dbReference type="Proteomes" id="UP000215914">
    <property type="component" value="Unassembled WGS sequence"/>
</dbReference>
<comment type="caution">
    <text evidence="2">The sequence shown here is derived from an EMBL/GenBank/DDBJ whole genome shotgun (WGS) entry which is preliminary data.</text>
</comment>
<evidence type="ECO:0000313" key="2">
    <source>
        <dbReference type="EMBL" id="KAF5779378.1"/>
    </source>
</evidence>
<sequence length="104" mass="11654">MTPRIVGKNSKPPELEVSPEPGFIGGARKPQLSFAPFISDNHYIRSLGFYPILFIRYFTRSATQSKVSIHDPFSILTLLGAICILYQSHYSLQTALCTLYPNCT</sequence>
<accession>A0A9K3MY11</accession>
<keyword evidence="3" id="KW-1185">Reference proteome</keyword>
<organism evidence="2 3">
    <name type="scientific">Helianthus annuus</name>
    <name type="common">Common sunflower</name>
    <dbReference type="NCBI Taxonomy" id="4232"/>
    <lineage>
        <taxon>Eukaryota</taxon>
        <taxon>Viridiplantae</taxon>
        <taxon>Streptophyta</taxon>
        <taxon>Embryophyta</taxon>
        <taxon>Tracheophyta</taxon>
        <taxon>Spermatophyta</taxon>
        <taxon>Magnoliopsida</taxon>
        <taxon>eudicotyledons</taxon>
        <taxon>Gunneridae</taxon>
        <taxon>Pentapetalae</taxon>
        <taxon>asterids</taxon>
        <taxon>campanulids</taxon>
        <taxon>Asterales</taxon>
        <taxon>Asteraceae</taxon>
        <taxon>Asteroideae</taxon>
        <taxon>Heliantheae alliance</taxon>
        <taxon>Heliantheae</taxon>
        <taxon>Helianthus</taxon>
    </lineage>
</organism>
<dbReference type="EMBL" id="MNCJ02000327">
    <property type="protein sequence ID" value="KAF5779378.1"/>
    <property type="molecule type" value="Genomic_DNA"/>
</dbReference>
<protein>
    <submittedName>
        <fullName evidence="2">Uncharacterized protein</fullName>
    </submittedName>
</protein>
<evidence type="ECO:0000256" key="1">
    <source>
        <dbReference type="SAM" id="MobiDB-lite"/>
    </source>
</evidence>
<dbReference type="Gramene" id="mRNA:HanXRQr2_Chr12g0558691">
    <property type="protein sequence ID" value="mRNA:HanXRQr2_Chr12g0558691"/>
    <property type="gene ID" value="HanXRQr2_Chr12g0558691"/>
</dbReference>
<feature type="region of interest" description="Disordered" evidence="1">
    <location>
        <begin position="1"/>
        <end position="21"/>
    </location>
</feature>
<reference evidence="2" key="2">
    <citation type="submission" date="2020-06" db="EMBL/GenBank/DDBJ databases">
        <title>Helianthus annuus Genome sequencing and assembly Release 2.</title>
        <authorList>
            <person name="Gouzy J."/>
            <person name="Langlade N."/>
            <person name="Munos S."/>
        </authorList>
    </citation>
    <scope>NUCLEOTIDE SEQUENCE</scope>
    <source>
        <tissue evidence="2">Leaves</tissue>
    </source>
</reference>